<accession>A0A6M3XVK7</accession>
<evidence type="ECO:0000313" key="1">
    <source>
        <dbReference type="EMBL" id="QJI01989.1"/>
    </source>
</evidence>
<dbReference type="AlphaFoldDB" id="A0A6M3XVK7"/>
<protein>
    <submittedName>
        <fullName evidence="1">Uncharacterized protein</fullName>
    </submittedName>
</protein>
<reference evidence="1" key="1">
    <citation type="submission" date="2020-03" db="EMBL/GenBank/DDBJ databases">
        <title>The deep terrestrial virosphere.</title>
        <authorList>
            <person name="Holmfeldt K."/>
            <person name="Nilsson E."/>
            <person name="Simone D."/>
            <person name="Lopez-Fernandez M."/>
            <person name="Wu X."/>
            <person name="de Brujin I."/>
            <person name="Lundin D."/>
            <person name="Andersson A."/>
            <person name="Bertilsson S."/>
            <person name="Dopson M."/>
        </authorList>
    </citation>
    <scope>NUCLEOTIDE SEQUENCE</scope>
    <source>
        <strain evidence="1">TM448B02869</strain>
    </source>
</reference>
<proteinExistence type="predicted"/>
<name>A0A6M3XVK7_9ZZZZ</name>
<sequence>MIRFKDKHKGETAWIIGKGTSLFHLSRNDIGNGPIIAIYEAIVPIEILNFPNELFSLQKDGGARKRNPLSDDPECDDRQCDFCKGMVTPKRATLLLHEKEAKYCFEDYPRRLLFTLEEIGLPNNEFSLVCALKIAQFMGCDKFRFVSCDAHANGDIGNFIPLFNKEYYGWIYGMQKDILPKYLEGLDYEWVTPK</sequence>
<organism evidence="1">
    <name type="scientific">viral metagenome</name>
    <dbReference type="NCBI Taxonomy" id="1070528"/>
    <lineage>
        <taxon>unclassified sequences</taxon>
        <taxon>metagenomes</taxon>
        <taxon>organismal metagenomes</taxon>
    </lineage>
</organism>
<gene>
    <name evidence="1" type="ORF">TM448B02869_0001</name>
</gene>
<dbReference type="EMBL" id="MT144967">
    <property type="protein sequence ID" value="QJI01989.1"/>
    <property type="molecule type" value="Genomic_DNA"/>
</dbReference>